<evidence type="ECO:0000256" key="1">
    <source>
        <dbReference type="SAM" id="Phobius"/>
    </source>
</evidence>
<feature type="transmembrane region" description="Helical" evidence="1">
    <location>
        <begin position="77"/>
        <end position="96"/>
    </location>
</feature>
<dbReference type="EMBL" id="WBZB01000034">
    <property type="protein sequence ID" value="KAB3529270.1"/>
    <property type="molecule type" value="Genomic_DNA"/>
</dbReference>
<dbReference type="InterPro" id="IPR010787">
    <property type="entry name" value="DUF1385"/>
</dbReference>
<keyword evidence="3" id="KW-1185">Reference proteome</keyword>
<gene>
    <name evidence="2" type="ORF">F8153_09690</name>
</gene>
<feature type="transmembrane region" description="Helical" evidence="1">
    <location>
        <begin position="102"/>
        <end position="119"/>
    </location>
</feature>
<comment type="caution">
    <text evidence="2">The sequence shown here is derived from an EMBL/GenBank/DDBJ whole genome shotgun (WGS) entry which is preliminary data.</text>
</comment>
<reference evidence="2 3" key="1">
    <citation type="submission" date="2019-10" db="EMBL/GenBank/DDBJ databases">
        <title>Alkaliphilus serpentinus sp. nov. and Alkaliphilus pronyensis sp. nov., two novel anaerobic alkaliphilic species isolated from the serpentinized-hosted hydrothermal field of the Prony Bay (New Caledonia).</title>
        <authorList>
            <person name="Postec A."/>
        </authorList>
    </citation>
    <scope>NUCLEOTIDE SEQUENCE [LARGE SCALE GENOMIC DNA]</scope>
    <source>
        <strain evidence="2 3">LacT</strain>
    </source>
</reference>
<protein>
    <submittedName>
        <fullName evidence="2">DUF1385 domain-containing protein</fullName>
    </submittedName>
</protein>
<organism evidence="2 3">
    <name type="scientific">Alkaliphilus serpentinus</name>
    <dbReference type="NCBI Taxonomy" id="1482731"/>
    <lineage>
        <taxon>Bacteria</taxon>
        <taxon>Bacillati</taxon>
        <taxon>Bacillota</taxon>
        <taxon>Clostridia</taxon>
        <taxon>Peptostreptococcales</taxon>
        <taxon>Natronincolaceae</taxon>
        <taxon>Alkaliphilus</taxon>
    </lineage>
</organism>
<dbReference type="PANTHER" id="PTHR42867">
    <property type="entry name" value="MEMBRANE PROTEIN-RELATED"/>
    <property type="match status" value="1"/>
</dbReference>
<dbReference type="OrthoDB" id="9784805at2"/>
<dbReference type="Proteomes" id="UP000465601">
    <property type="component" value="Unassembled WGS sequence"/>
</dbReference>
<feature type="transmembrane region" description="Helical" evidence="1">
    <location>
        <begin position="160"/>
        <end position="177"/>
    </location>
</feature>
<dbReference type="PANTHER" id="PTHR42867:SF1">
    <property type="entry name" value="MEMBRANE PROTEIN-RELATED"/>
    <property type="match status" value="1"/>
</dbReference>
<name>A0A833HNE5_9FIRM</name>
<dbReference type="AlphaFoldDB" id="A0A833HNE5"/>
<evidence type="ECO:0000313" key="2">
    <source>
        <dbReference type="EMBL" id="KAB3529270.1"/>
    </source>
</evidence>
<dbReference type="RefSeq" id="WP_151866159.1">
    <property type="nucleotide sequence ID" value="NZ_WBZB01000034.1"/>
</dbReference>
<dbReference type="Pfam" id="PF07136">
    <property type="entry name" value="DUF1385"/>
    <property type="match status" value="1"/>
</dbReference>
<feature type="transmembrane region" description="Helical" evidence="1">
    <location>
        <begin position="183"/>
        <end position="201"/>
    </location>
</feature>
<evidence type="ECO:0000313" key="3">
    <source>
        <dbReference type="Proteomes" id="UP000465601"/>
    </source>
</evidence>
<sequence>MRDGILMKIGGFAHINGVTFFGDTFKVKTILKNNQRKLKINWILTPRWLKRLEKFKLFKFLSILHYQWMVFDIKMKCLILFTILFYSLEGILQIPSTLSTEVNKWYFIIPSIFMVLLFGRKIARLLRYHGAEHKVINCYINHGIITEELVTSSSRFNKRCGTNLVSVFIILYSLMFLLEIDSLLITLLLFVMAIFINRRLIQLKNRKWDKYINFFQRITVWEPRCEEIQTAIIGFNKLYSAHRIYQQEMLKGAK</sequence>
<accession>A0A833HNE5</accession>
<keyword evidence="1" id="KW-0812">Transmembrane</keyword>
<keyword evidence="1" id="KW-1133">Transmembrane helix</keyword>
<proteinExistence type="predicted"/>
<keyword evidence="1" id="KW-0472">Membrane</keyword>